<keyword evidence="2" id="KW-1185">Reference proteome</keyword>
<dbReference type="RefSeq" id="WP_143030736.1">
    <property type="nucleotide sequence ID" value="NZ_FNQR01000014.1"/>
</dbReference>
<evidence type="ECO:0000313" key="1">
    <source>
        <dbReference type="EMBL" id="SEB05145.1"/>
    </source>
</evidence>
<dbReference type="EMBL" id="FNQR01000014">
    <property type="protein sequence ID" value="SEB05145.1"/>
    <property type="molecule type" value="Genomic_DNA"/>
</dbReference>
<reference evidence="1 2" key="1">
    <citation type="submission" date="2016-10" db="EMBL/GenBank/DDBJ databases">
        <authorList>
            <person name="de Groot N.N."/>
        </authorList>
    </citation>
    <scope>NUCLEOTIDE SEQUENCE [LARGE SCALE GENOMIC DNA]</scope>
    <source>
        <strain evidence="1 2">CCM7597</strain>
    </source>
</reference>
<sequence>MKYLIDTITQVIHRSSYVGDVCDFHTTPLTQRESSQDENYVNRLYEETSYTKCKHGYQLAVAPSQMHL</sequence>
<evidence type="ECO:0000313" key="2">
    <source>
        <dbReference type="Proteomes" id="UP000198584"/>
    </source>
</evidence>
<gene>
    <name evidence="1" type="ORF">SAMN05421743_11447</name>
</gene>
<name>A0A1H4G6B6_9BACI</name>
<protein>
    <submittedName>
        <fullName evidence="1">Uncharacterized protein</fullName>
    </submittedName>
</protein>
<dbReference type="OrthoDB" id="2454248at2"/>
<organism evidence="1 2">
    <name type="scientific">Thalassobacillus cyri</name>
    <dbReference type="NCBI Taxonomy" id="571932"/>
    <lineage>
        <taxon>Bacteria</taxon>
        <taxon>Bacillati</taxon>
        <taxon>Bacillota</taxon>
        <taxon>Bacilli</taxon>
        <taxon>Bacillales</taxon>
        <taxon>Bacillaceae</taxon>
        <taxon>Thalassobacillus</taxon>
    </lineage>
</organism>
<dbReference type="Proteomes" id="UP000198584">
    <property type="component" value="Unassembled WGS sequence"/>
</dbReference>
<proteinExistence type="predicted"/>
<dbReference type="AlphaFoldDB" id="A0A1H4G6B6"/>
<accession>A0A1H4G6B6</accession>